<dbReference type="AlphaFoldDB" id="A0A1I1VQV7"/>
<dbReference type="PANTHER" id="PTHR30388">
    <property type="entry name" value="ALDEHYDE OXIDOREDUCTASE MOLYBDENUM COFACTOR ASSEMBLY PROTEIN"/>
    <property type="match status" value="1"/>
</dbReference>
<sequence>MTGLGAFLDRHGAVIRVALSRVRGSSPREAGAEMFVAAEGMHGTIGGGRLEYMAVARAREMLTEGTLREVMDLPLGPEIGQCCGGRVEVTLARMGRTDRRAALERAGAAEAALPEVLIFGAGHVGRALADLMQHMPVRAVLIDPRGEELGRCAARVETRLAAIPEADVATAAPGAAFIVATHDHGLDFLVTDAALARGDAAYVGLIGSKTKRAKLDRFVRDHGAAADTTRLTCPIAAGPSRDKRPEIIAACVTAEVMTALTTHDAARAPRAHTPCARMDTQGAEVREGPRG</sequence>
<dbReference type="Pfam" id="PF02625">
    <property type="entry name" value="XdhC_CoxI"/>
    <property type="match status" value="1"/>
</dbReference>
<dbReference type="PANTHER" id="PTHR30388:SF6">
    <property type="entry name" value="XANTHINE DEHYDROGENASE SUBUNIT A-RELATED"/>
    <property type="match status" value="1"/>
</dbReference>
<organism evidence="3 4">
    <name type="scientific">Roseivivax sediminis</name>
    <dbReference type="NCBI Taxonomy" id="936889"/>
    <lineage>
        <taxon>Bacteria</taxon>
        <taxon>Pseudomonadati</taxon>
        <taxon>Pseudomonadota</taxon>
        <taxon>Alphaproteobacteria</taxon>
        <taxon>Rhodobacterales</taxon>
        <taxon>Roseobacteraceae</taxon>
        <taxon>Roseivivax</taxon>
    </lineage>
</organism>
<dbReference type="Proteomes" id="UP000325289">
    <property type="component" value="Unassembled WGS sequence"/>
</dbReference>
<evidence type="ECO:0000313" key="3">
    <source>
        <dbReference type="EMBL" id="SFD82890.1"/>
    </source>
</evidence>
<feature type="domain" description="XdhC- CoxI" evidence="1">
    <location>
        <begin position="10"/>
        <end position="66"/>
    </location>
</feature>
<name>A0A1I1VQV7_9RHOB</name>
<feature type="domain" description="XdhC Rossmann" evidence="2">
    <location>
        <begin position="116"/>
        <end position="256"/>
    </location>
</feature>
<keyword evidence="4" id="KW-1185">Reference proteome</keyword>
<gene>
    <name evidence="3" type="ORF">SAMN04515678_103229</name>
</gene>
<dbReference type="EMBL" id="FOMS01000003">
    <property type="protein sequence ID" value="SFD82890.1"/>
    <property type="molecule type" value="Genomic_DNA"/>
</dbReference>
<dbReference type="InterPro" id="IPR027051">
    <property type="entry name" value="XdhC_Rossmann_dom"/>
</dbReference>
<evidence type="ECO:0000259" key="1">
    <source>
        <dbReference type="Pfam" id="PF02625"/>
    </source>
</evidence>
<dbReference type="Pfam" id="PF13478">
    <property type="entry name" value="XdhC_C"/>
    <property type="match status" value="1"/>
</dbReference>
<dbReference type="InterPro" id="IPR052698">
    <property type="entry name" value="MoCofactor_Util/Proc"/>
</dbReference>
<dbReference type="SUPFAM" id="SSF51735">
    <property type="entry name" value="NAD(P)-binding Rossmann-fold domains"/>
    <property type="match status" value="1"/>
</dbReference>
<accession>A0A1I1VQV7</accession>
<dbReference type="InterPro" id="IPR036291">
    <property type="entry name" value="NAD(P)-bd_dom_sf"/>
</dbReference>
<dbReference type="InterPro" id="IPR014308">
    <property type="entry name" value="Xanthine_DH_XdhC"/>
</dbReference>
<evidence type="ECO:0000313" key="4">
    <source>
        <dbReference type="Proteomes" id="UP000325289"/>
    </source>
</evidence>
<dbReference type="InterPro" id="IPR003777">
    <property type="entry name" value="XdhC_CoxI"/>
</dbReference>
<dbReference type="RefSeq" id="WP_149755130.1">
    <property type="nucleotide sequence ID" value="NZ_FOMS01000003.1"/>
</dbReference>
<proteinExistence type="predicted"/>
<dbReference type="OrthoDB" id="61481at2"/>
<dbReference type="Gene3D" id="3.40.50.720">
    <property type="entry name" value="NAD(P)-binding Rossmann-like Domain"/>
    <property type="match status" value="1"/>
</dbReference>
<reference evidence="3 4" key="1">
    <citation type="submission" date="2016-10" db="EMBL/GenBank/DDBJ databases">
        <authorList>
            <person name="Varghese N."/>
            <person name="Submissions S."/>
        </authorList>
    </citation>
    <scope>NUCLEOTIDE SEQUENCE [LARGE SCALE GENOMIC DNA]</scope>
    <source>
        <strain evidence="4">YIM D21,KCTC 23444,ACCC 10710</strain>
    </source>
</reference>
<evidence type="ECO:0000259" key="2">
    <source>
        <dbReference type="Pfam" id="PF13478"/>
    </source>
</evidence>
<protein>
    <submittedName>
        <fullName evidence="3">Xanthine dehydrogenase accessory factor</fullName>
    </submittedName>
</protein>
<dbReference type="NCBIfam" id="TIGR02964">
    <property type="entry name" value="xanthine_xdhC"/>
    <property type="match status" value="1"/>
</dbReference>